<accession>A0A382UP06</accession>
<dbReference type="InterPro" id="IPR029055">
    <property type="entry name" value="Ntn_hydrolases_N"/>
</dbReference>
<evidence type="ECO:0008006" key="2">
    <source>
        <dbReference type="Google" id="ProtNLM"/>
    </source>
</evidence>
<proteinExistence type="predicted"/>
<feature type="non-terminal residue" evidence="1">
    <location>
        <position position="168"/>
    </location>
</feature>
<dbReference type="EMBL" id="UINC01145708">
    <property type="protein sequence ID" value="SVD36004.1"/>
    <property type="molecule type" value="Genomic_DNA"/>
</dbReference>
<protein>
    <recommendedName>
        <fullName evidence="2">Glutamine amidotransferase type-2 domain-containing protein</fullName>
    </recommendedName>
</protein>
<name>A0A382UP06_9ZZZZ</name>
<organism evidence="1">
    <name type="scientific">marine metagenome</name>
    <dbReference type="NCBI Taxonomy" id="408172"/>
    <lineage>
        <taxon>unclassified sequences</taxon>
        <taxon>metagenomes</taxon>
        <taxon>ecological metagenomes</taxon>
    </lineage>
</organism>
<evidence type="ECO:0000313" key="1">
    <source>
        <dbReference type="EMBL" id="SVD36004.1"/>
    </source>
</evidence>
<dbReference type="SUPFAM" id="SSF56235">
    <property type="entry name" value="N-terminal nucleophile aminohydrolases (Ntn hydrolases)"/>
    <property type="match status" value="1"/>
</dbReference>
<reference evidence="1" key="1">
    <citation type="submission" date="2018-05" db="EMBL/GenBank/DDBJ databases">
        <authorList>
            <person name="Lanie J.A."/>
            <person name="Ng W.-L."/>
            <person name="Kazmierczak K.M."/>
            <person name="Andrzejewski T.M."/>
            <person name="Davidsen T.M."/>
            <person name="Wayne K.J."/>
            <person name="Tettelin H."/>
            <person name="Glass J.I."/>
            <person name="Rusch D."/>
            <person name="Podicherti R."/>
            <person name="Tsui H.-C.T."/>
            <person name="Winkler M.E."/>
        </authorList>
    </citation>
    <scope>NUCLEOTIDE SEQUENCE</scope>
</reference>
<gene>
    <name evidence="1" type="ORF">METZ01_LOCUS388858</name>
</gene>
<dbReference type="AlphaFoldDB" id="A0A382UP06"/>
<sequence length="168" mass="19383">MNNHVVMKEEFGWKQYQVYGLSIWFKGYLLNISLDTAIQQEIDWLKQDSITIASVSSWARKLRGHFALIVEADNYVIAIVDKDRSIPLYYSTENTGSLISCYAPDLHQKLQLDKSYLNYHAALELAMSGYTIGCKSLYEPILQLVAGSFLIYQTGKLQVESYYDYQPW</sequence>